<comment type="similarity">
    <text evidence="2">Belongs to the wax synthase family.</text>
</comment>
<feature type="transmembrane region" description="Helical" evidence="9">
    <location>
        <begin position="176"/>
        <end position="197"/>
    </location>
</feature>
<comment type="subcellular location">
    <subcellularLocation>
        <location evidence="1">Membrane</location>
        <topology evidence="1">Multi-pass membrane protein</topology>
    </subcellularLocation>
</comment>
<evidence type="ECO:0000313" key="12">
    <source>
        <dbReference type="Proteomes" id="UP000235145"/>
    </source>
</evidence>
<dbReference type="Proteomes" id="UP000235145">
    <property type="component" value="Unassembled WGS sequence"/>
</dbReference>
<dbReference type="EMBL" id="NBSK02000004">
    <property type="protein sequence ID" value="KAJ0214709.1"/>
    <property type="molecule type" value="Genomic_DNA"/>
</dbReference>
<evidence type="ECO:0000256" key="9">
    <source>
        <dbReference type="SAM" id="Phobius"/>
    </source>
</evidence>
<accession>A0A9R1W031</accession>
<proteinExistence type="inferred from homology"/>
<feature type="transmembrane region" description="Helical" evidence="9">
    <location>
        <begin position="71"/>
        <end position="89"/>
    </location>
</feature>
<evidence type="ECO:0000256" key="4">
    <source>
        <dbReference type="ARBA" id="ARBA00022692"/>
    </source>
</evidence>
<reference evidence="11 12" key="1">
    <citation type="journal article" date="2017" name="Nat. Commun.">
        <title>Genome assembly with in vitro proximity ligation data and whole-genome triplication in lettuce.</title>
        <authorList>
            <person name="Reyes-Chin-Wo S."/>
            <person name="Wang Z."/>
            <person name="Yang X."/>
            <person name="Kozik A."/>
            <person name="Arikit S."/>
            <person name="Song C."/>
            <person name="Xia L."/>
            <person name="Froenicke L."/>
            <person name="Lavelle D.O."/>
            <person name="Truco M.J."/>
            <person name="Xia R."/>
            <person name="Zhu S."/>
            <person name="Xu C."/>
            <person name="Xu H."/>
            <person name="Xu X."/>
            <person name="Cox K."/>
            <person name="Korf I."/>
            <person name="Meyers B.C."/>
            <person name="Michelmore R.W."/>
        </authorList>
    </citation>
    <scope>NUCLEOTIDE SEQUENCE [LARGE SCALE GENOMIC DNA]</scope>
    <source>
        <strain evidence="12">cv. Salinas</strain>
        <tissue evidence="11">Seedlings</tissue>
    </source>
</reference>
<name>A0A9R1W031_LACSA</name>
<evidence type="ECO:0000256" key="5">
    <source>
        <dbReference type="ARBA" id="ARBA00022989"/>
    </source>
</evidence>
<evidence type="ECO:0000313" key="11">
    <source>
        <dbReference type="EMBL" id="KAJ0214709.1"/>
    </source>
</evidence>
<keyword evidence="6" id="KW-0443">Lipid metabolism</keyword>
<evidence type="ECO:0000256" key="6">
    <source>
        <dbReference type="ARBA" id="ARBA00023098"/>
    </source>
</evidence>
<dbReference type="Pfam" id="PF13813">
    <property type="entry name" value="MBOAT_2"/>
    <property type="match status" value="1"/>
</dbReference>
<dbReference type="GO" id="GO:0006629">
    <property type="term" value="P:lipid metabolic process"/>
    <property type="evidence" value="ECO:0007669"/>
    <property type="project" value="UniProtKB-KW"/>
</dbReference>
<dbReference type="InterPro" id="IPR032805">
    <property type="entry name" value="Wax_synthase_dom"/>
</dbReference>
<feature type="transmembrane region" description="Helical" evidence="9">
    <location>
        <begin position="238"/>
        <end position="258"/>
    </location>
</feature>
<dbReference type="PANTHER" id="PTHR31595:SF48">
    <property type="entry name" value="LONG-CHAIN-ALCOHOL O-FATTY-ACYLTRANSFERASE"/>
    <property type="match status" value="1"/>
</dbReference>
<protein>
    <recommendedName>
        <fullName evidence="10">Wax synthase domain-containing protein</fullName>
    </recommendedName>
</protein>
<keyword evidence="7 9" id="KW-0472">Membrane</keyword>
<dbReference type="GO" id="GO:0016020">
    <property type="term" value="C:membrane"/>
    <property type="evidence" value="ECO:0007669"/>
    <property type="project" value="UniProtKB-SubCell"/>
</dbReference>
<evidence type="ECO:0000259" key="10">
    <source>
        <dbReference type="Pfam" id="PF13813"/>
    </source>
</evidence>
<organism evidence="11 12">
    <name type="scientific">Lactuca sativa</name>
    <name type="common">Garden lettuce</name>
    <dbReference type="NCBI Taxonomy" id="4236"/>
    <lineage>
        <taxon>Eukaryota</taxon>
        <taxon>Viridiplantae</taxon>
        <taxon>Streptophyta</taxon>
        <taxon>Embryophyta</taxon>
        <taxon>Tracheophyta</taxon>
        <taxon>Spermatophyta</taxon>
        <taxon>Magnoliopsida</taxon>
        <taxon>eudicotyledons</taxon>
        <taxon>Gunneridae</taxon>
        <taxon>Pentapetalae</taxon>
        <taxon>asterids</taxon>
        <taxon>campanulids</taxon>
        <taxon>Asterales</taxon>
        <taxon>Asteraceae</taxon>
        <taxon>Cichorioideae</taxon>
        <taxon>Cichorieae</taxon>
        <taxon>Lactucinae</taxon>
        <taxon>Lactuca</taxon>
    </lineage>
</organism>
<evidence type="ECO:0000256" key="8">
    <source>
        <dbReference type="ARBA" id="ARBA00023315"/>
    </source>
</evidence>
<feature type="transmembrane region" description="Helical" evidence="9">
    <location>
        <begin position="101"/>
        <end position="124"/>
    </location>
</feature>
<keyword evidence="3" id="KW-0808">Transferase</keyword>
<dbReference type="InterPro" id="IPR044851">
    <property type="entry name" value="Wax_synthase"/>
</dbReference>
<keyword evidence="4 9" id="KW-0812">Transmembrane</keyword>
<feature type="domain" description="Wax synthase" evidence="10">
    <location>
        <begin position="128"/>
        <end position="213"/>
    </location>
</feature>
<comment type="caution">
    <text evidence="11">The sequence shown here is derived from an EMBL/GenBank/DDBJ whole genome shotgun (WGS) entry which is preliminary data.</text>
</comment>
<keyword evidence="12" id="KW-1185">Reference proteome</keyword>
<gene>
    <name evidence="11" type="ORF">LSAT_V11C400203540</name>
</gene>
<evidence type="ECO:0000256" key="3">
    <source>
        <dbReference type="ARBA" id="ARBA00022679"/>
    </source>
</evidence>
<evidence type="ECO:0000256" key="1">
    <source>
        <dbReference type="ARBA" id="ARBA00004141"/>
    </source>
</evidence>
<evidence type="ECO:0000256" key="2">
    <source>
        <dbReference type="ARBA" id="ARBA00007282"/>
    </source>
</evidence>
<sequence>MFLCSPTSFFISLLGTFKLILYALGQGPLSLYPPLSLSHFVFTTCLPIKILRNQEKSSQQITKNKKSLKHYVPPILLFIVTVMSQSYKYRLHPLLITSLHAYYLFILLEFLLVLTTFLAGYIVVVEFEPLFDDPHHATSLQNFWGKRWNLVVSNILRTTIYHPSRDIFRYVVPQRWISVPAVFVTFLVSGVMHELVFYHLGRLTPTGELTSFFLIQGACVGMEIVIKKTMGVRFQPPPIVAQTLTLSFVMLISFRLFFPSFLRLDPYGRACREIMAFLGFVKSGKILSPIEYACPFM</sequence>
<evidence type="ECO:0000256" key="7">
    <source>
        <dbReference type="ARBA" id="ARBA00023136"/>
    </source>
</evidence>
<dbReference type="AlphaFoldDB" id="A0A9R1W031"/>
<keyword evidence="5 9" id="KW-1133">Transmembrane helix</keyword>
<keyword evidence="8" id="KW-0012">Acyltransferase</keyword>
<dbReference type="PANTHER" id="PTHR31595">
    <property type="entry name" value="LONG-CHAIN-ALCOHOL O-FATTY-ACYLTRANSFERASE 3-RELATED"/>
    <property type="match status" value="1"/>
</dbReference>
<feature type="transmembrane region" description="Helical" evidence="9">
    <location>
        <begin position="31"/>
        <end position="51"/>
    </location>
</feature>
<dbReference type="GO" id="GO:0008374">
    <property type="term" value="F:O-acyltransferase activity"/>
    <property type="evidence" value="ECO:0007669"/>
    <property type="project" value="InterPro"/>
</dbReference>